<evidence type="ECO:0000313" key="6">
    <source>
        <dbReference type="Proteomes" id="UP000244892"/>
    </source>
</evidence>
<name>A0A2U8FYM1_9BURK</name>
<evidence type="ECO:0000256" key="3">
    <source>
        <dbReference type="PIRSR" id="PIRSR613078-1"/>
    </source>
</evidence>
<dbReference type="InterPro" id="IPR029033">
    <property type="entry name" value="His_PPase_superfam"/>
</dbReference>
<feature type="active site" description="Proton donor/acceptor" evidence="3">
    <location>
        <position position="86"/>
    </location>
</feature>
<feature type="binding site" evidence="4">
    <location>
        <begin position="12"/>
        <end position="19"/>
    </location>
    <ligand>
        <name>substrate</name>
    </ligand>
</feature>
<dbReference type="RefSeq" id="WP_109038430.1">
    <property type="nucleotide sequence ID" value="NZ_CP029210.1"/>
</dbReference>
<dbReference type="PANTHER" id="PTHR48100">
    <property type="entry name" value="BROAD-SPECIFICITY PHOSPHATASE YOR283W-RELATED"/>
    <property type="match status" value="1"/>
</dbReference>
<dbReference type="GO" id="GO:0005737">
    <property type="term" value="C:cytoplasm"/>
    <property type="evidence" value="ECO:0007669"/>
    <property type="project" value="TreeGrafter"/>
</dbReference>
<dbReference type="EMBL" id="CP029210">
    <property type="protein sequence ID" value="AWI55316.1"/>
    <property type="molecule type" value="Genomic_DNA"/>
</dbReference>
<dbReference type="OrthoDB" id="9783269at2"/>
<gene>
    <name evidence="5" type="ORF">DEH84_15310</name>
</gene>
<keyword evidence="2" id="KW-0413">Isomerase</keyword>
<dbReference type="Pfam" id="PF00300">
    <property type="entry name" value="His_Phos_1"/>
    <property type="match status" value="1"/>
</dbReference>
<evidence type="ECO:0000256" key="1">
    <source>
        <dbReference type="ARBA" id="ARBA00023152"/>
    </source>
</evidence>
<proteinExistence type="predicted"/>
<keyword evidence="6" id="KW-1185">Reference proteome</keyword>
<evidence type="ECO:0000256" key="4">
    <source>
        <dbReference type="PIRSR" id="PIRSR613078-2"/>
    </source>
</evidence>
<dbReference type="GO" id="GO:0016791">
    <property type="term" value="F:phosphatase activity"/>
    <property type="evidence" value="ECO:0007669"/>
    <property type="project" value="TreeGrafter"/>
</dbReference>
<evidence type="ECO:0000256" key="2">
    <source>
        <dbReference type="ARBA" id="ARBA00023235"/>
    </source>
</evidence>
<protein>
    <submittedName>
        <fullName evidence="5">Histidine phosphatase family protein</fullName>
    </submittedName>
</protein>
<dbReference type="Gene3D" id="3.40.50.1240">
    <property type="entry name" value="Phosphoglycerate mutase-like"/>
    <property type="match status" value="1"/>
</dbReference>
<dbReference type="SUPFAM" id="SSF53254">
    <property type="entry name" value="Phosphoglycerate mutase-like"/>
    <property type="match status" value="1"/>
</dbReference>
<reference evidence="5 6" key="1">
    <citation type="submission" date="2018-05" db="EMBL/GenBank/DDBJ databases">
        <title>complete genome sequence of Aquabacterium olei NBRC 110486.</title>
        <authorList>
            <person name="Tang B."/>
            <person name="Chang J."/>
            <person name="Zhang L."/>
            <person name="Yang H."/>
        </authorList>
    </citation>
    <scope>NUCLEOTIDE SEQUENCE [LARGE SCALE GENOMIC DNA]</scope>
    <source>
        <strain evidence="5 6">NBRC 110486</strain>
    </source>
</reference>
<sequence>MPDNLTRLVVVRHGETDWNTETRIQGHTDIPLNARGRWQAERVGQALADEGIHAIYSSDLQRARDTAAAIARHAGLPLHVDPALRERHFGCLEGRTQAEVAEHHPEDMRRWRAREPGYGPAGGETLQAFYDRTVGAAARLAALHPGQTIALIAHGGVLDCFYRAANRVAIEAPRSWKVTNASINRLLYSPEGFSLVGWADDRHLDEDGLDETTDGLVLRSVG</sequence>
<feature type="active site" description="Tele-phosphohistidine intermediate" evidence="3">
    <location>
        <position position="13"/>
    </location>
</feature>
<feature type="binding site" evidence="4">
    <location>
        <position position="62"/>
    </location>
    <ligand>
        <name>substrate</name>
    </ligand>
</feature>
<dbReference type="Proteomes" id="UP000244892">
    <property type="component" value="Chromosome"/>
</dbReference>
<accession>A0A2U8FYM1</accession>
<dbReference type="KEGG" id="aon:DEH84_15310"/>
<dbReference type="CDD" id="cd07067">
    <property type="entry name" value="HP_PGM_like"/>
    <property type="match status" value="1"/>
</dbReference>
<dbReference type="InterPro" id="IPR013078">
    <property type="entry name" value="His_Pase_superF_clade-1"/>
</dbReference>
<keyword evidence="1" id="KW-0324">Glycolysis</keyword>
<dbReference type="PROSITE" id="PS00175">
    <property type="entry name" value="PG_MUTASE"/>
    <property type="match status" value="1"/>
</dbReference>
<organism evidence="5 6">
    <name type="scientific">Aquabacterium olei</name>
    <dbReference type="NCBI Taxonomy" id="1296669"/>
    <lineage>
        <taxon>Bacteria</taxon>
        <taxon>Pseudomonadati</taxon>
        <taxon>Pseudomonadota</taxon>
        <taxon>Betaproteobacteria</taxon>
        <taxon>Burkholderiales</taxon>
        <taxon>Aquabacterium</taxon>
    </lineage>
</organism>
<dbReference type="AlphaFoldDB" id="A0A2U8FYM1"/>
<dbReference type="SMART" id="SM00855">
    <property type="entry name" value="PGAM"/>
    <property type="match status" value="1"/>
</dbReference>
<dbReference type="InterPro" id="IPR001345">
    <property type="entry name" value="PG/BPGM_mutase_AS"/>
</dbReference>
<dbReference type="InterPro" id="IPR050275">
    <property type="entry name" value="PGM_Phosphatase"/>
</dbReference>
<dbReference type="PANTHER" id="PTHR48100:SF1">
    <property type="entry name" value="HISTIDINE PHOSPHATASE FAMILY PROTEIN-RELATED"/>
    <property type="match status" value="1"/>
</dbReference>
<evidence type="ECO:0000313" key="5">
    <source>
        <dbReference type="EMBL" id="AWI55316.1"/>
    </source>
</evidence>